<dbReference type="EMBL" id="JBHRTF010000002">
    <property type="protein sequence ID" value="MFC3114920.1"/>
    <property type="molecule type" value="Genomic_DNA"/>
</dbReference>
<dbReference type="SUPFAM" id="SSF47598">
    <property type="entry name" value="Ribbon-helix-helix"/>
    <property type="match status" value="1"/>
</dbReference>
<accession>A0ABV7FE63</accession>
<dbReference type="RefSeq" id="WP_378116695.1">
    <property type="nucleotide sequence ID" value="NZ_JBHRTF010000002.1"/>
</dbReference>
<sequence>MNVSLTNQLEVFVQQKVATGMYNSASEVIREALRLMAEKDAEQALKLANLRADIKQAVDSVAAGQARVFDPDLLKAQARTR</sequence>
<comment type="function">
    <text evidence="4">Antitoxin component of a type II toxin-antitoxin (TA) system. Neutralizes the effect of toxin ParE.</text>
</comment>
<proteinExistence type="inferred from homology"/>
<keyword evidence="3" id="KW-1277">Toxin-antitoxin system</keyword>
<dbReference type="InterPro" id="IPR038296">
    <property type="entry name" value="ParD_sf"/>
</dbReference>
<dbReference type="Proteomes" id="UP001595555">
    <property type="component" value="Unassembled WGS sequence"/>
</dbReference>
<name>A0ABV7FE63_9GAMM</name>
<keyword evidence="6" id="KW-1185">Reference proteome</keyword>
<comment type="caution">
    <text evidence="5">The sequence shown here is derived from an EMBL/GenBank/DDBJ whole genome shotgun (WGS) entry which is preliminary data.</text>
</comment>
<organism evidence="5 6">
    <name type="scientific">Cellvibrio fontiphilus</name>
    <dbReference type="NCBI Taxonomy" id="1815559"/>
    <lineage>
        <taxon>Bacteria</taxon>
        <taxon>Pseudomonadati</taxon>
        <taxon>Pseudomonadota</taxon>
        <taxon>Gammaproteobacteria</taxon>
        <taxon>Cellvibrionales</taxon>
        <taxon>Cellvibrionaceae</taxon>
        <taxon>Cellvibrio</taxon>
    </lineage>
</organism>
<evidence type="ECO:0000313" key="5">
    <source>
        <dbReference type="EMBL" id="MFC3114920.1"/>
    </source>
</evidence>
<dbReference type="PANTHER" id="PTHR36582">
    <property type="entry name" value="ANTITOXIN PARD"/>
    <property type="match status" value="1"/>
</dbReference>
<evidence type="ECO:0000256" key="4">
    <source>
        <dbReference type="ARBA" id="ARBA00037106"/>
    </source>
</evidence>
<dbReference type="NCBIfam" id="TIGR02606">
    <property type="entry name" value="antidote_CC2985"/>
    <property type="match status" value="1"/>
</dbReference>
<protein>
    <recommendedName>
        <fullName evidence="2">Antitoxin ParD</fullName>
    </recommendedName>
</protein>
<dbReference type="InterPro" id="IPR022789">
    <property type="entry name" value="ParD"/>
</dbReference>
<evidence type="ECO:0000256" key="3">
    <source>
        <dbReference type="ARBA" id="ARBA00022649"/>
    </source>
</evidence>
<dbReference type="InterPro" id="IPR010985">
    <property type="entry name" value="Ribbon_hlx_hlx"/>
</dbReference>
<evidence type="ECO:0000256" key="1">
    <source>
        <dbReference type="ARBA" id="ARBA00008580"/>
    </source>
</evidence>
<dbReference type="Gene3D" id="6.10.10.120">
    <property type="entry name" value="Antitoxin ParD1-like"/>
    <property type="match status" value="1"/>
</dbReference>
<reference evidence="6" key="1">
    <citation type="journal article" date="2019" name="Int. J. Syst. Evol. Microbiol.">
        <title>The Global Catalogue of Microorganisms (GCM) 10K type strain sequencing project: providing services to taxonomists for standard genome sequencing and annotation.</title>
        <authorList>
            <consortium name="The Broad Institute Genomics Platform"/>
            <consortium name="The Broad Institute Genome Sequencing Center for Infectious Disease"/>
            <person name="Wu L."/>
            <person name="Ma J."/>
        </authorList>
    </citation>
    <scope>NUCLEOTIDE SEQUENCE [LARGE SCALE GENOMIC DNA]</scope>
    <source>
        <strain evidence="6">KCTC 52237</strain>
    </source>
</reference>
<evidence type="ECO:0000256" key="2">
    <source>
        <dbReference type="ARBA" id="ARBA00017940"/>
    </source>
</evidence>
<dbReference type="Pfam" id="PF03693">
    <property type="entry name" value="ParD_antitoxin"/>
    <property type="match status" value="1"/>
</dbReference>
<dbReference type="CDD" id="cd22231">
    <property type="entry name" value="RHH_NikR_HicB-like"/>
    <property type="match status" value="1"/>
</dbReference>
<comment type="similarity">
    <text evidence="1">Belongs to the ParD antitoxin family.</text>
</comment>
<dbReference type="PANTHER" id="PTHR36582:SF2">
    <property type="entry name" value="ANTITOXIN PARD"/>
    <property type="match status" value="1"/>
</dbReference>
<evidence type="ECO:0000313" key="6">
    <source>
        <dbReference type="Proteomes" id="UP001595555"/>
    </source>
</evidence>
<gene>
    <name evidence="5" type="ORF">ACFODX_05060</name>
</gene>